<dbReference type="Proteomes" id="UP001348805">
    <property type="component" value="Segment"/>
</dbReference>
<keyword evidence="2" id="KW-1185">Reference proteome</keyword>
<organism evidence="1 2">
    <name type="scientific">phage Lak_Megaphage_RVC_AP3_GC26</name>
    <dbReference type="NCBI Taxonomy" id="3109225"/>
    <lineage>
        <taxon>Viruses</taxon>
        <taxon>Duplodnaviria</taxon>
        <taxon>Heunggongvirae</taxon>
        <taxon>Uroviricota</taxon>
        <taxon>Caudoviricetes</taxon>
        <taxon>Caudoviricetes code 15 clade</taxon>
    </lineage>
</organism>
<dbReference type="EMBL" id="OR769219">
    <property type="protein sequence ID" value="WQJ51290.1"/>
    <property type="molecule type" value="Genomic_DNA"/>
</dbReference>
<accession>A0ABZ0YZL8</accession>
<name>A0ABZ0YZL8_9CAUD</name>
<sequence length="57" mass="6862">MKKKTYSEKTKDLCDNFWNDYQETTDIEYVDKVIKYYIGKFKSLARSADKQIEKLTV</sequence>
<proteinExistence type="predicted"/>
<evidence type="ECO:0000313" key="1">
    <source>
        <dbReference type="EMBL" id="WQJ51290.1"/>
    </source>
</evidence>
<evidence type="ECO:0000313" key="2">
    <source>
        <dbReference type="Proteomes" id="UP001348805"/>
    </source>
</evidence>
<reference evidence="1 2" key="1">
    <citation type="submission" date="2023-11" db="EMBL/GenBank/DDBJ databases">
        <authorList>
            <person name="Cook R."/>
            <person name="Crisci M."/>
            <person name="Pye H."/>
            <person name="Adriaenssens E."/>
            <person name="Santini J."/>
        </authorList>
    </citation>
    <scope>NUCLEOTIDE SEQUENCE [LARGE SCALE GENOMIC DNA]</scope>
    <source>
        <strain evidence="1">Lak_Megaphage_RVC_AP3_GC26</strain>
    </source>
</reference>
<protein>
    <submittedName>
        <fullName evidence="1">Uncharacterized protein</fullName>
    </submittedName>
</protein>